<dbReference type="Gene3D" id="3.10.20.860">
    <property type="match status" value="1"/>
</dbReference>
<organism evidence="1 2">
    <name type="scientific">Peptoniphilus asaccharolyticus DSM 20463</name>
    <dbReference type="NCBI Taxonomy" id="573058"/>
    <lineage>
        <taxon>Bacteria</taxon>
        <taxon>Bacillati</taxon>
        <taxon>Bacillota</taxon>
        <taxon>Tissierellia</taxon>
        <taxon>Tissierellales</taxon>
        <taxon>Peptoniphilaceae</taxon>
        <taxon>Peptoniphilus</taxon>
    </lineage>
</organism>
<sequence>MKCKFCGGNLNKIKFPYKINKEIDTNIIFIEGVLCDKCKQIYINKKEKERILKIKEGIF</sequence>
<evidence type="ECO:0000313" key="1">
    <source>
        <dbReference type="EMBL" id="SMB78675.1"/>
    </source>
</evidence>
<evidence type="ECO:0000313" key="2">
    <source>
        <dbReference type="Proteomes" id="UP000192368"/>
    </source>
</evidence>
<dbReference type="EMBL" id="FWWR01000008">
    <property type="protein sequence ID" value="SMB78675.1"/>
    <property type="molecule type" value="Genomic_DNA"/>
</dbReference>
<gene>
    <name evidence="1" type="ORF">SAMN00017477_0081</name>
</gene>
<dbReference type="STRING" id="573058.SAMN00017477_0081"/>
<keyword evidence="2" id="KW-1185">Reference proteome</keyword>
<accession>A0A1W1UC50</accession>
<dbReference type="RefSeq" id="WP_084229779.1">
    <property type="nucleotide sequence ID" value="NZ_FWWR01000008.1"/>
</dbReference>
<dbReference type="AlphaFoldDB" id="A0A1W1UC50"/>
<reference evidence="2" key="1">
    <citation type="submission" date="2017-04" db="EMBL/GenBank/DDBJ databases">
        <authorList>
            <person name="Varghese N."/>
            <person name="Submissions S."/>
        </authorList>
    </citation>
    <scope>NUCLEOTIDE SEQUENCE [LARGE SCALE GENOMIC DNA]</scope>
    <source>
        <strain evidence="2">DSM 20463</strain>
    </source>
</reference>
<name>A0A1W1UC50_PEPAS</name>
<proteinExistence type="predicted"/>
<protein>
    <submittedName>
        <fullName evidence="1">4Fe-4S binding domain-containing protein</fullName>
    </submittedName>
</protein>
<dbReference type="Proteomes" id="UP000192368">
    <property type="component" value="Unassembled WGS sequence"/>
</dbReference>